<dbReference type="EMBL" id="CP003153">
    <property type="protein sequence ID" value="AEV26478.1"/>
    <property type="molecule type" value="Genomic_DNA"/>
</dbReference>
<name>G8QJ60_AZOOP</name>
<reference evidence="2 3" key="1">
    <citation type="journal article" date="2012" name="J. Bacteriol.">
        <title>Complete genome sequence of the anaerobic perchlorate-reducing bacterium Azospira suillum strain PS.</title>
        <authorList>
            <person name="Byrne-Bailey K.G."/>
            <person name="Coates J.D."/>
        </authorList>
    </citation>
    <scope>NUCLEOTIDE SEQUENCE [LARGE SCALE GENOMIC DNA]</scope>
    <source>
        <strain evidence="3">ATCC BAA-33 / DSM 13638 / PS</strain>
    </source>
</reference>
<sequence>MQFPKAGANYAQERQGIAAIQSYAALRRQIWRETGTGDVGVDGHLEFVTPDGFTTSRIVAVQVKSGVSYFDKPSARGWKFYPADKHRHYWESFPLPVLLVLHNPNSGSAYWVDVRQALRNPDAEKAFVEVPEGNLLNGTDAIALFETAGVQDQPFIEHLDGVLARLLATQSNNASFPLSHFDLFAHGLTNICRSIYYGMDVVCNAVEYNLAATNSTSRMGMGDTEHQFAFDFVKFLLAQSLVQIDYADCLIDWVDRKMQPHFVAPLTSRGRALVALVHQKEQILVAEGKMPDTGLMHVAQEGFFGMILESHFQRFPLIRKFQVACAA</sequence>
<proteinExistence type="predicted"/>
<dbReference type="OrthoDB" id="789223at2"/>
<protein>
    <recommendedName>
        <fullName evidence="1">DUF4365 domain-containing protein</fullName>
    </recommendedName>
</protein>
<dbReference type="RefSeq" id="WP_014237172.1">
    <property type="nucleotide sequence ID" value="NC_016616.1"/>
</dbReference>
<dbReference type="AlphaFoldDB" id="G8QJ60"/>
<accession>G8QJ60</accession>
<gene>
    <name evidence="2" type="ordered locus">Dsui_2107</name>
</gene>
<organism evidence="2 3">
    <name type="scientific">Azospira oryzae (strain ATCC BAA-33 / DSM 13638 / PS)</name>
    <name type="common">Dechlorosoma suillum</name>
    <dbReference type="NCBI Taxonomy" id="640081"/>
    <lineage>
        <taxon>Bacteria</taxon>
        <taxon>Pseudomonadati</taxon>
        <taxon>Pseudomonadota</taxon>
        <taxon>Betaproteobacteria</taxon>
        <taxon>Rhodocyclales</taxon>
        <taxon>Rhodocyclaceae</taxon>
        <taxon>Azospira</taxon>
    </lineage>
</organism>
<evidence type="ECO:0000313" key="2">
    <source>
        <dbReference type="EMBL" id="AEV26478.1"/>
    </source>
</evidence>
<dbReference type="HOGENOM" id="CLU_949391_0_0_4"/>
<evidence type="ECO:0000313" key="3">
    <source>
        <dbReference type="Proteomes" id="UP000005633"/>
    </source>
</evidence>
<dbReference type="STRING" id="640081.Dsui_2107"/>
<dbReference type="Pfam" id="PF14280">
    <property type="entry name" value="DUF4365"/>
    <property type="match status" value="1"/>
</dbReference>
<feature type="domain" description="DUF4365" evidence="1">
    <location>
        <begin position="13"/>
        <end position="144"/>
    </location>
</feature>
<dbReference type="InterPro" id="IPR025375">
    <property type="entry name" value="DUF4365"/>
</dbReference>
<dbReference type="Proteomes" id="UP000005633">
    <property type="component" value="Chromosome"/>
</dbReference>
<dbReference type="eggNOG" id="COG5474">
    <property type="taxonomic scope" value="Bacteria"/>
</dbReference>
<dbReference type="KEGG" id="dsu:Dsui_2107"/>
<evidence type="ECO:0000259" key="1">
    <source>
        <dbReference type="Pfam" id="PF14280"/>
    </source>
</evidence>